<evidence type="ECO:0000256" key="3">
    <source>
        <dbReference type="ARBA" id="ARBA00022729"/>
    </source>
</evidence>
<evidence type="ECO:0000313" key="9">
    <source>
        <dbReference type="EMBL" id="AMY69867.1"/>
    </source>
</evidence>
<reference evidence="9 10" key="1">
    <citation type="submission" date="2015-09" db="EMBL/GenBank/DDBJ databases">
        <title>Complete genome sequence of Defluviimonas alba cai42t isolated from an oilfield in Xinjiang.</title>
        <authorList>
            <person name="Geng S."/>
            <person name="Pan X."/>
            <person name="Wu X."/>
        </authorList>
    </citation>
    <scope>NUCLEOTIDE SEQUENCE [LARGE SCALE GENOMIC DNA]</scope>
    <source>
        <strain evidence="10">cai42</strain>
    </source>
</reference>
<evidence type="ECO:0000256" key="2">
    <source>
        <dbReference type="ARBA" id="ARBA00005791"/>
    </source>
</evidence>
<dbReference type="CDD" id="cd03023">
    <property type="entry name" value="DsbA_Com1_like"/>
    <property type="match status" value="1"/>
</dbReference>
<dbReference type="PANTHER" id="PTHR13887:SF14">
    <property type="entry name" value="DISULFIDE BOND FORMATION PROTEIN D"/>
    <property type="match status" value="1"/>
</dbReference>
<evidence type="ECO:0000256" key="1">
    <source>
        <dbReference type="ARBA" id="ARBA00003565"/>
    </source>
</evidence>
<dbReference type="Proteomes" id="UP000076128">
    <property type="component" value="Chromosome"/>
</dbReference>
<dbReference type="Pfam" id="PF13462">
    <property type="entry name" value="Thioredoxin_4"/>
    <property type="match status" value="1"/>
</dbReference>
<feature type="chain" id="PRO_5007811454" evidence="7">
    <location>
        <begin position="26"/>
        <end position="203"/>
    </location>
</feature>
<dbReference type="AlphaFoldDB" id="A0A159Z3Y4"/>
<dbReference type="InterPro" id="IPR013766">
    <property type="entry name" value="Thioredoxin_domain"/>
</dbReference>
<dbReference type="PROSITE" id="PS51352">
    <property type="entry name" value="THIOREDOXIN_2"/>
    <property type="match status" value="1"/>
</dbReference>
<keyword evidence="6" id="KW-0676">Redox-active center</keyword>
<dbReference type="InterPro" id="IPR006311">
    <property type="entry name" value="TAT_signal"/>
</dbReference>
<organism evidence="9 10">
    <name type="scientific">Frigidibacter mobilis</name>
    <dbReference type="NCBI Taxonomy" id="1335048"/>
    <lineage>
        <taxon>Bacteria</taxon>
        <taxon>Pseudomonadati</taxon>
        <taxon>Pseudomonadota</taxon>
        <taxon>Alphaproteobacteria</taxon>
        <taxon>Rhodobacterales</taxon>
        <taxon>Paracoccaceae</taxon>
        <taxon>Frigidibacter</taxon>
    </lineage>
</organism>
<dbReference type="Gene3D" id="3.40.30.10">
    <property type="entry name" value="Glutaredoxin"/>
    <property type="match status" value="1"/>
</dbReference>
<dbReference type="OrthoDB" id="9780147at2"/>
<evidence type="ECO:0000256" key="7">
    <source>
        <dbReference type="SAM" id="SignalP"/>
    </source>
</evidence>
<dbReference type="RefSeq" id="WP_066813876.1">
    <property type="nucleotide sequence ID" value="NZ_CP012661.1"/>
</dbReference>
<proteinExistence type="inferred from homology"/>
<keyword evidence="5" id="KW-1015">Disulfide bond</keyword>
<dbReference type="EMBL" id="CP012661">
    <property type="protein sequence ID" value="AMY69867.1"/>
    <property type="molecule type" value="Genomic_DNA"/>
</dbReference>
<evidence type="ECO:0000256" key="6">
    <source>
        <dbReference type="ARBA" id="ARBA00023284"/>
    </source>
</evidence>
<dbReference type="InterPro" id="IPR036249">
    <property type="entry name" value="Thioredoxin-like_sf"/>
</dbReference>
<sequence>MRQPLTRRHLIAAGAALALTPAALRAQGFPDPAEVLNDPDAPVQGNPAGDVTVIEYFDYQCPYCKANHPLLMRELARDGGIRLILKDWPVFGPPSLHAAQLVLGAQQQGQYPAAQAALMATKGRLTEAQIDRRLKEAGIDLAAASAAYRAQQDRWAALLARNAAQAAGFGFFGTPSYVVGMTLFPGVIDQATLRQAIKAARTG</sequence>
<dbReference type="STRING" id="1335048.AKL17_2625"/>
<feature type="signal peptide" evidence="7">
    <location>
        <begin position="1"/>
        <end position="25"/>
    </location>
</feature>
<evidence type="ECO:0000259" key="8">
    <source>
        <dbReference type="PROSITE" id="PS51352"/>
    </source>
</evidence>
<evidence type="ECO:0000313" key="10">
    <source>
        <dbReference type="Proteomes" id="UP000076128"/>
    </source>
</evidence>
<name>A0A159Z3Y4_9RHOB</name>
<protein>
    <submittedName>
        <fullName evidence="9">DsbA oxidoreductase</fullName>
    </submittedName>
</protein>
<comment type="similarity">
    <text evidence="2">Belongs to the thioredoxin family. DsbA subfamily.</text>
</comment>
<dbReference type="KEGG" id="daa:AKL17_2625"/>
<dbReference type="PROSITE" id="PS51318">
    <property type="entry name" value="TAT"/>
    <property type="match status" value="1"/>
</dbReference>
<evidence type="ECO:0000256" key="5">
    <source>
        <dbReference type="ARBA" id="ARBA00023157"/>
    </source>
</evidence>
<keyword evidence="3 7" id="KW-0732">Signal</keyword>
<evidence type="ECO:0000256" key="4">
    <source>
        <dbReference type="ARBA" id="ARBA00023002"/>
    </source>
</evidence>
<dbReference type="InterPro" id="IPR012336">
    <property type="entry name" value="Thioredoxin-like_fold"/>
</dbReference>
<dbReference type="PANTHER" id="PTHR13887">
    <property type="entry name" value="GLUTATHIONE S-TRANSFERASE KAPPA"/>
    <property type="match status" value="1"/>
</dbReference>
<accession>A0A159Z3Y4</accession>
<keyword evidence="10" id="KW-1185">Reference proteome</keyword>
<dbReference type="SUPFAM" id="SSF52833">
    <property type="entry name" value="Thioredoxin-like"/>
    <property type="match status" value="1"/>
</dbReference>
<gene>
    <name evidence="9" type="ORF">AKL17_2625</name>
</gene>
<feature type="domain" description="Thioredoxin" evidence="8">
    <location>
        <begin position="15"/>
        <end position="202"/>
    </location>
</feature>
<dbReference type="GO" id="GO:0016491">
    <property type="term" value="F:oxidoreductase activity"/>
    <property type="evidence" value="ECO:0007669"/>
    <property type="project" value="UniProtKB-KW"/>
</dbReference>
<keyword evidence="4" id="KW-0560">Oxidoreductase</keyword>
<comment type="function">
    <text evidence="1">May be required for disulfide bond formation in some proteins.</text>
</comment>